<feature type="region of interest" description="Disordered" evidence="1">
    <location>
        <begin position="1"/>
        <end position="39"/>
    </location>
</feature>
<comment type="caution">
    <text evidence="3">The sequence shown here is derived from an EMBL/GenBank/DDBJ whole genome shotgun (WGS) entry which is preliminary data.</text>
</comment>
<accession>A0A101FRY6</accession>
<evidence type="ECO:0000313" key="4">
    <source>
        <dbReference type="Proteomes" id="UP000057043"/>
    </source>
</evidence>
<reference evidence="3 4" key="1">
    <citation type="journal article" date="2015" name="MBio">
        <title>Genome-Resolved Metagenomic Analysis Reveals Roles for Candidate Phyla and Other Microbial Community Members in Biogeochemical Transformations in Oil Reservoirs.</title>
        <authorList>
            <person name="Hu P."/>
            <person name="Tom L."/>
            <person name="Singh A."/>
            <person name="Thomas B.C."/>
            <person name="Baker B.J."/>
            <person name="Piceno Y.M."/>
            <person name="Andersen G.L."/>
            <person name="Banfield J.F."/>
        </authorList>
    </citation>
    <scope>NUCLEOTIDE SEQUENCE [LARGE SCALE GENOMIC DNA]</scope>
    <source>
        <strain evidence="3">57_489</strain>
    </source>
</reference>
<sequence>MSLAPLYLYPAPTENSSRQKSLSSADWPPGKDGRVPNLSPEFVAEMEERLGLEFVTDGRGDRESTFGPEDVFKSQYFEGVPPQVWEFQVGGYQVCDKWLKDRRGRQLSYDDLTAYQKMIVALKETIRLMEEVDSTVGEWPLE</sequence>
<feature type="compositionally biased region" description="Polar residues" evidence="1">
    <location>
        <begin position="13"/>
        <end position="24"/>
    </location>
</feature>
<organism evidence="3 4">
    <name type="scientific">Methanothrix harundinacea</name>
    <dbReference type="NCBI Taxonomy" id="301375"/>
    <lineage>
        <taxon>Archaea</taxon>
        <taxon>Methanobacteriati</taxon>
        <taxon>Methanobacteriota</taxon>
        <taxon>Stenosarchaea group</taxon>
        <taxon>Methanomicrobia</taxon>
        <taxon>Methanotrichales</taxon>
        <taxon>Methanotrichaceae</taxon>
        <taxon>Methanothrix</taxon>
    </lineage>
</organism>
<dbReference type="AlphaFoldDB" id="A0A101FRY6"/>
<dbReference type="Proteomes" id="UP000057043">
    <property type="component" value="Unassembled WGS sequence"/>
</dbReference>
<protein>
    <recommendedName>
        <fullName evidence="2">Type ISP restriction-modification enzyme LLaBIII C-terminal specificity domain-containing protein</fullName>
    </recommendedName>
</protein>
<proteinExistence type="predicted"/>
<dbReference type="InterPro" id="IPR041635">
    <property type="entry name" value="Type_ISP_LLaBIII_C"/>
</dbReference>
<name>A0A101FRY6_9EURY</name>
<dbReference type="PATRIC" id="fig|301375.7.peg.1248"/>
<evidence type="ECO:0000259" key="2">
    <source>
        <dbReference type="Pfam" id="PF18135"/>
    </source>
</evidence>
<gene>
    <name evidence="3" type="ORF">XD72_2272</name>
</gene>
<evidence type="ECO:0000256" key="1">
    <source>
        <dbReference type="SAM" id="MobiDB-lite"/>
    </source>
</evidence>
<dbReference type="Pfam" id="PF18135">
    <property type="entry name" value="Type_ISP_C"/>
    <property type="match status" value="1"/>
</dbReference>
<feature type="domain" description="Type ISP restriction-modification enzyme LLaBIII C-terminal specificity" evidence="2">
    <location>
        <begin position="73"/>
        <end position="131"/>
    </location>
</feature>
<evidence type="ECO:0000313" key="3">
    <source>
        <dbReference type="EMBL" id="KUK43353.1"/>
    </source>
</evidence>
<dbReference type="EMBL" id="LGFT01000083">
    <property type="protein sequence ID" value="KUK43353.1"/>
    <property type="molecule type" value="Genomic_DNA"/>
</dbReference>